<dbReference type="Pfam" id="PF00112">
    <property type="entry name" value="Peptidase_C1"/>
    <property type="match status" value="1"/>
</dbReference>
<dbReference type="SMART" id="SM00645">
    <property type="entry name" value="Pept_C1"/>
    <property type="match status" value="1"/>
</dbReference>
<evidence type="ECO:0000259" key="5">
    <source>
        <dbReference type="SMART" id="SM00645"/>
    </source>
</evidence>
<dbReference type="GO" id="GO:0006508">
    <property type="term" value="P:proteolysis"/>
    <property type="evidence" value="ECO:0007669"/>
    <property type="project" value="InterPro"/>
</dbReference>
<keyword evidence="3" id="KW-1015">Disulfide bond</keyword>
<evidence type="ECO:0000259" key="6">
    <source>
        <dbReference type="SMART" id="SM00848"/>
    </source>
</evidence>
<dbReference type="InterPro" id="IPR025660">
    <property type="entry name" value="Pept_his_AS"/>
</dbReference>
<comment type="caution">
    <text evidence="7">The sequence shown here is derived from an EMBL/GenBank/DDBJ whole genome shotgun (WGS) entry which is preliminary data.</text>
</comment>
<feature type="domain" description="Peptidase C1A papain C-terminal" evidence="5">
    <location>
        <begin position="112"/>
        <end position="316"/>
    </location>
</feature>
<protein>
    <submittedName>
        <fullName evidence="7">Uncharacterized protein</fullName>
    </submittedName>
</protein>
<dbReference type="Pfam" id="PF08246">
    <property type="entry name" value="Inhibitor_I29"/>
    <property type="match status" value="1"/>
</dbReference>
<dbReference type="PROSITE" id="PS00139">
    <property type="entry name" value="THIOL_PROTEASE_CYS"/>
    <property type="match status" value="1"/>
</dbReference>
<evidence type="ECO:0000256" key="2">
    <source>
        <dbReference type="ARBA" id="ARBA00023145"/>
    </source>
</evidence>
<dbReference type="GO" id="GO:0008234">
    <property type="term" value="F:cysteine-type peptidase activity"/>
    <property type="evidence" value="ECO:0007669"/>
    <property type="project" value="InterPro"/>
</dbReference>
<dbReference type="Gene3D" id="3.90.70.10">
    <property type="entry name" value="Cysteine proteinases"/>
    <property type="match status" value="1"/>
</dbReference>
<comment type="similarity">
    <text evidence="1">Belongs to the peptidase C1 family.</text>
</comment>
<dbReference type="InterPro" id="IPR013128">
    <property type="entry name" value="Peptidase_C1A"/>
</dbReference>
<keyword evidence="2" id="KW-0865">Zymogen</keyword>
<reference evidence="7" key="1">
    <citation type="submission" date="2023-07" db="EMBL/GenBank/DDBJ databases">
        <authorList>
            <consortium name="AG Swart"/>
            <person name="Singh M."/>
            <person name="Singh A."/>
            <person name="Seah K."/>
            <person name="Emmerich C."/>
        </authorList>
    </citation>
    <scope>NUCLEOTIDE SEQUENCE</scope>
    <source>
        <strain evidence="7">DP1</strain>
    </source>
</reference>
<feature type="chain" id="PRO_5042285949" evidence="4">
    <location>
        <begin position="27"/>
        <end position="317"/>
    </location>
</feature>
<dbReference type="InterPro" id="IPR013201">
    <property type="entry name" value="Prot_inhib_I29"/>
</dbReference>
<dbReference type="SUPFAM" id="SSF54001">
    <property type="entry name" value="Cysteine proteinases"/>
    <property type="match status" value="1"/>
</dbReference>
<dbReference type="AlphaFoldDB" id="A0AAD1UKV0"/>
<gene>
    <name evidence="7" type="ORF">ECRASSUSDP1_LOCUS11939</name>
</gene>
<dbReference type="CDD" id="cd02248">
    <property type="entry name" value="Peptidase_C1A"/>
    <property type="match status" value="1"/>
</dbReference>
<evidence type="ECO:0000313" key="8">
    <source>
        <dbReference type="Proteomes" id="UP001295684"/>
    </source>
</evidence>
<name>A0AAD1UKV0_EUPCR</name>
<evidence type="ECO:0000256" key="3">
    <source>
        <dbReference type="ARBA" id="ARBA00023157"/>
    </source>
</evidence>
<dbReference type="EMBL" id="CAMPGE010011814">
    <property type="protein sequence ID" value="CAI2370622.1"/>
    <property type="molecule type" value="Genomic_DNA"/>
</dbReference>
<dbReference type="Proteomes" id="UP001295684">
    <property type="component" value="Unassembled WGS sequence"/>
</dbReference>
<dbReference type="SMART" id="SM00848">
    <property type="entry name" value="Inhibitor_I29"/>
    <property type="match status" value="1"/>
</dbReference>
<evidence type="ECO:0000256" key="4">
    <source>
        <dbReference type="SAM" id="SignalP"/>
    </source>
</evidence>
<feature type="signal peptide" evidence="4">
    <location>
        <begin position="1"/>
        <end position="26"/>
    </location>
</feature>
<evidence type="ECO:0000313" key="7">
    <source>
        <dbReference type="EMBL" id="CAI2370622.1"/>
    </source>
</evidence>
<dbReference type="InterPro" id="IPR038765">
    <property type="entry name" value="Papain-like_cys_pep_sf"/>
</dbReference>
<accession>A0AAD1UKV0</accession>
<dbReference type="PROSITE" id="PS00639">
    <property type="entry name" value="THIOL_PROTEASE_HIS"/>
    <property type="match status" value="1"/>
</dbReference>
<keyword evidence="8" id="KW-1185">Reference proteome</keyword>
<proteinExistence type="inferred from homology"/>
<dbReference type="InterPro" id="IPR000668">
    <property type="entry name" value="Peptidase_C1A_C"/>
</dbReference>
<organism evidence="7 8">
    <name type="scientific">Euplotes crassus</name>
    <dbReference type="NCBI Taxonomy" id="5936"/>
    <lineage>
        <taxon>Eukaryota</taxon>
        <taxon>Sar</taxon>
        <taxon>Alveolata</taxon>
        <taxon>Ciliophora</taxon>
        <taxon>Intramacronucleata</taxon>
        <taxon>Spirotrichea</taxon>
        <taxon>Hypotrichia</taxon>
        <taxon>Euplotida</taxon>
        <taxon>Euplotidae</taxon>
        <taxon>Moneuplotes</taxon>
    </lineage>
</organism>
<dbReference type="PANTHER" id="PTHR12411">
    <property type="entry name" value="CYSTEINE PROTEASE FAMILY C1-RELATED"/>
    <property type="match status" value="1"/>
</dbReference>
<keyword evidence="4" id="KW-0732">Signal</keyword>
<dbReference type="InterPro" id="IPR039417">
    <property type="entry name" value="Peptidase_C1A_papain-like"/>
</dbReference>
<feature type="domain" description="Cathepsin propeptide inhibitor" evidence="6">
    <location>
        <begin position="32"/>
        <end position="88"/>
    </location>
</feature>
<evidence type="ECO:0000256" key="1">
    <source>
        <dbReference type="ARBA" id="ARBA00008455"/>
    </source>
</evidence>
<dbReference type="InterPro" id="IPR000169">
    <property type="entry name" value="Pept_cys_AS"/>
</dbReference>
<sequence>MKTFAIIALVGVASLALYSMAPSVDSGVETQFQEFLATYGQNYGTTEEYNYRLGVFKSNLESIAQMNAEDQGVEFAINEFADQTPEEFAVRFGFKQPVGTKKSTATHVRAVTSENKDWSGMWDSIKNQGACGSCWAFSAAATFEARFELAHGDTNTDDLYSEQELVDCEPESDGCQGGLMDYAFDYLVSNGFCTEQQYPYTARDGTCQISKCAGGPHDSGFTDVAEKDEQALVDELMNGPVAVAVDASRWQFYRRGIFSNCKDNLNHGVTLVGVNFDEGALKIRNSWGGSWGESGHIRLALNKNTCGVAEAASVPTF</sequence>